<dbReference type="Proteomes" id="UP000009145">
    <property type="component" value="Chromosome"/>
</dbReference>
<name>I1YFU1_METFJ</name>
<evidence type="ECO:0000256" key="1">
    <source>
        <dbReference type="ARBA" id="ARBA00022475"/>
    </source>
</evidence>
<dbReference type="STRING" id="754477.Q7C_612"/>
<dbReference type="eggNOG" id="COG5416">
    <property type="taxonomic scope" value="Bacteria"/>
</dbReference>
<feature type="coiled-coil region" evidence="5">
    <location>
        <begin position="65"/>
        <end position="92"/>
    </location>
</feature>
<keyword evidence="4 6" id="KW-0472">Membrane</keyword>
<dbReference type="GO" id="GO:0005886">
    <property type="term" value="C:plasma membrane"/>
    <property type="evidence" value="ECO:0007669"/>
    <property type="project" value="InterPro"/>
</dbReference>
<protein>
    <submittedName>
        <fullName evidence="8">Uncharacterized integral membrane protein</fullName>
    </submittedName>
</protein>
<dbReference type="OrthoDB" id="5772063at2"/>
<dbReference type="KEGG" id="mec:Q7C_612"/>
<evidence type="ECO:0000256" key="4">
    <source>
        <dbReference type="ARBA" id="ARBA00023136"/>
    </source>
</evidence>
<dbReference type="Pfam" id="PF06305">
    <property type="entry name" value="LapA_dom"/>
    <property type="match status" value="1"/>
</dbReference>
<dbReference type="RefSeq" id="WP_014703206.1">
    <property type="nucleotide sequence ID" value="NC_017856.1"/>
</dbReference>
<evidence type="ECO:0000313" key="8">
    <source>
        <dbReference type="EMBL" id="AFJ01784.1"/>
    </source>
</evidence>
<feature type="transmembrane region" description="Helical" evidence="6">
    <location>
        <begin position="38"/>
        <end position="63"/>
    </location>
</feature>
<evidence type="ECO:0000256" key="2">
    <source>
        <dbReference type="ARBA" id="ARBA00022692"/>
    </source>
</evidence>
<dbReference type="AlphaFoldDB" id="I1YFU1"/>
<organism evidence="8 9">
    <name type="scientific">Methylophaga frappieri (strain ATCC BAA-2434 / DSM 25690 / JAM7)</name>
    <dbReference type="NCBI Taxonomy" id="754477"/>
    <lineage>
        <taxon>Bacteria</taxon>
        <taxon>Pseudomonadati</taxon>
        <taxon>Pseudomonadota</taxon>
        <taxon>Gammaproteobacteria</taxon>
        <taxon>Thiotrichales</taxon>
        <taxon>Piscirickettsiaceae</taxon>
        <taxon>Methylophaga</taxon>
    </lineage>
</organism>
<evidence type="ECO:0000256" key="3">
    <source>
        <dbReference type="ARBA" id="ARBA00022989"/>
    </source>
</evidence>
<reference evidence="8 9" key="1">
    <citation type="journal article" date="2012" name="J. Bacteriol.">
        <title>Complete genome sequences of Methylophaga sp. strain JAM1 and Methylophaga sp. strain JAM7.</title>
        <authorList>
            <person name="Villeneuve C."/>
            <person name="Martineau C."/>
            <person name="Mauffrey F."/>
            <person name="Villemur R."/>
        </authorList>
    </citation>
    <scope>NUCLEOTIDE SEQUENCE [LARGE SCALE GENOMIC DNA]</scope>
    <source>
        <strain evidence="8 9">JAM7</strain>
    </source>
</reference>
<keyword evidence="5" id="KW-0175">Coiled coil</keyword>
<keyword evidence="1" id="KW-1003">Cell membrane</keyword>
<evidence type="ECO:0000256" key="5">
    <source>
        <dbReference type="SAM" id="Coils"/>
    </source>
</evidence>
<keyword evidence="2 6" id="KW-0812">Transmembrane</keyword>
<dbReference type="PATRIC" id="fig|754477.3.peg.605"/>
<dbReference type="HOGENOM" id="CLU_160072_5_0_6"/>
<proteinExistence type="predicted"/>
<evidence type="ECO:0000256" key="6">
    <source>
        <dbReference type="SAM" id="Phobius"/>
    </source>
</evidence>
<evidence type="ECO:0000259" key="7">
    <source>
        <dbReference type="Pfam" id="PF06305"/>
    </source>
</evidence>
<keyword evidence="3 6" id="KW-1133">Transmembrane helix</keyword>
<feature type="domain" description="Lipopolysaccharide assembly protein A" evidence="7">
    <location>
        <begin position="25"/>
        <end position="87"/>
    </location>
</feature>
<dbReference type="EMBL" id="CP003380">
    <property type="protein sequence ID" value="AFJ01784.1"/>
    <property type="molecule type" value="Genomic_DNA"/>
</dbReference>
<sequence length="98" mass="11194" precursor="true">MVRKVFLLSLFALFFIITVIFAAFNTNAVAIDFYFVQWQLPLAVIIIIALLCGLLCGALLITISTLKVRLENRQLQHKLQIAEQELNSLRILPVRDNH</sequence>
<gene>
    <name evidence="8" type="ordered locus">Q7C_612</name>
</gene>
<keyword evidence="9" id="KW-1185">Reference proteome</keyword>
<evidence type="ECO:0000313" key="9">
    <source>
        <dbReference type="Proteomes" id="UP000009145"/>
    </source>
</evidence>
<accession>I1YFU1</accession>
<dbReference type="InterPro" id="IPR010445">
    <property type="entry name" value="LapA_dom"/>
</dbReference>